<evidence type="ECO:0000313" key="3">
    <source>
        <dbReference type="Proteomes" id="UP001314170"/>
    </source>
</evidence>
<gene>
    <name evidence="2" type="ORF">DCAF_LOCUS11741</name>
</gene>
<organism evidence="2 3">
    <name type="scientific">Dovyalis caffra</name>
    <dbReference type="NCBI Taxonomy" id="77055"/>
    <lineage>
        <taxon>Eukaryota</taxon>
        <taxon>Viridiplantae</taxon>
        <taxon>Streptophyta</taxon>
        <taxon>Embryophyta</taxon>
        <taxon>Tracheophyta</taxon>
        <taxon>Spermatophyta</taxon>
        <taxon>Magnoliopsida</taxon>
        <taxon>eudicotyledons</taxon>
        <taxon>Gunneridae</taxon>
        <taxon>Pentapetalae</taxon>
        <taxon>rosids</taxon>
        <taxon>fabids</taxon>
        <taxon>Malpighiales</taxon>
        <taxon>Salicaceae</taxon>
        <taxon>Flacourtieae</taxon>
        <taxon>Dovyalis</taxon>
    </lineage>
</organism>
<dbReference type="AlphaFoldDB" id="A0AAV1RNA2"/>
<reference evidence="2 3" key="1">
    <citation type="submission" date="2024-01" db="EMBL/GenBank/DDBJ databases">
        <authorList>
            <person name="Waweru B."/>
        </authorList>
    </citation>
    <scope>NUCLEOTIDE SEQUENCE [LARGE SCALE GENOMIC DNA]</scope>
</reference>
<evidence type="ECO:0000313" key="2">
    <source>
        <dbReference type="EMBL" id="CAK7336729.1"/>
    </source>
</evidence>
<protein>
    <submittedName>
        <fullName evidence="2">Uncharacterized protein</fullName>
    </submittedName>
</protein>
<dbReference type="Proteomes" id="UP001314170">
    <property type="component" value="Unassembled WGS sequence"/>
</dbReference>
<keyword evidence="3" id="KW-1185">Reference proteome</keyword>
<evidence type="ECO:0000256" key="1">
    <source>
        <dbReference type="SAM" id="MobiDB-lite"/>
    </source>
</evidence>
<comment type="caution">
    <text evidence="2">The sequence shown here is derived from an EMBL/GenBank/DDBJ whole genome shotgun (WGS) entry which is preliminary data.</text>
</comment>
<name>A0AAV1RNA2_9ROSI</name>
<proteinExistence type="predicted"/>
<accession>A0AAV1RNA2</accession>
<sequence length="91" mass="10295">MPGNLLSKEKAYNLPPLLPPESIEPHPGNLPEGQTKPSFLFSLIQRPKSIIEKLIHQWGLFDSSFCKWVTVFVFGCGLRFVLFCSFEVDGE</sequence>
<feature type="region of interest" description="Disordered" evidence="1">
    <location>
        <begin position="1"/>
        <end position="34"/>
    </location>
</feature>
<dbReference type="EMBL" id="CAWUPB010001009">
    <property type="protein sequence ID" value="CAK7336729.1"/>
    <property type="molecule type" value="Genomic_DNA"/>
</dbReference>